<comment type="caution">
    <text evidence="4">The sequence shown here is derived from an EMBL/GenBank/DDBJ whole genome shotgun (WGS) entry which is preliminary data.</text>
</comment>
<dbReference type="PROSITE" id="PS51186">
    <property type="entry name" value="GNAT"/>
    <property type="match status" value="2"/>
</dbReference>
<dbReference type="AlphaFoldDB" id="A0A1V4AEE3"/>
<dbReference type="Gene3D" id="3.40.630.30">
    <property type="match status" value="1"/>
</dbReference>
<protein>
    <submittedName>
        <fullName evidence="4">GNAT family N-acetyltransferase</fullName>
    </submittedName>
</protein>
<evidence type="ECO:0000313" key="4">
    <source>
        <dbReference type="EMBL" id="OON82345.1"/>
    </source>
</evidence>
<dbReference type="OrthoDB" id="4119890at2"/>
<keyword evidence="1 4" id="KW-0808">Transferase</keyword>
<dbReference type="CDD" id="cd04301">
    <property type="entry name" value="NAT_SF"/>
    <property type="match status" value="2"/>
</dbReference>
<dbReference type="STRING" id="83656.B1H18_04830"/>
<dbReference type="InterPro" id="IPR000182">
    <property type="entry name" value="GNAT_dom"/>
</dbReference>
<feature type="domain" description="N-acetyltransferase" evidence="3">
    <location>
        <begin position="160"/>
        <end position="308"/>
    </location>
</feature>
<evidence type="ECO:0000256" key="1">
    <source>
        <dbReference type="ARBA" id="ARBA00022679"/>
    </source>
</evidence>
<dbReference type="EMBL" id="MVFC01000002">
    <property type="protein sequence ID" value="OON82345.1"/>
    <property type="molecule type" value="Genomic_DNA"/>
</dbReference>
<gene>
    <name evidence="4" type="ORF">B1H18_04830</name>
</gene>
<accession>A0A1V4AEE3</accession>
<dbReference type="InterPro" id="IPR016181">
    <property type="entry name" value="Acyl_CoA_acyltransferase"/>
</dbReference>
<dbReference type="PANTHER" id="PTHR43877">
    <property type="entry name" value="AMINOALKYLPHOSPHONATE N-ACETYLTRANSFERASE-RELATED-RELATED"/>
    <property type="match status" value="1"/>
</dbReference>
<dbReference type="PANTHER" id="PTHR43877:SF1">
    <property type="entry name" value="ACETYLTRANSFERASE"/>
    <property type="match status" value="1"/>
</dbReference>
<dbReference type="Proteomes" id="UP000190539">
    <property type="component" value="Unassembled WGS sequence"/>
</dbReference>
<keyword evidence="5" id="KW-1185">Reference proteome</keyword>
<dbReference type="Pfam" id="PF00583">
    <property type="entry name" value="Acetyltransf_1"/>
    <property type="match status" value="2"/>
</dbReference>
<dbReference type="InterPro" id="IPR050832">
    <property type="entry name" value="Bact_Acetyltransf"/>
</dbReference>
<evidence type="ECO:0000256" key="2">
    <source>
        <dbReference type="ARBA" id="ARBA00023315"/>
    </source>
</evidence>
<dbReference type="RefSeq" id="WP_077965061.1">
    <property type="nucleotide sequence ID" value="NZ_CP045178.1"/>
</dbReference>
<proteinExistence type="predicted"/>
<reference evidence="4 5" key="1">
    <citation type="submission" date="2017-02" db="EMBL/GenBank/DDBJ databases">
        <title>Draft Genome Sequence of Streptomyces tsukubaensis F601, a Producer of the immunosuppressant tacrolimus FK506.</title>
        <authorList>
            <person name="Zong G."/>
            <person name="Zhong C."/>
            <person name="Fu J."/>
            <person name="Qin R."/>
            <person name="Cao G."/>
        </authorList>
    </citation>
    <scope>NUCLEOTIDE SEQUENCE [LARGE SCALE GENOMIC DNA]</scope>
    <source>
        <strain evidence="4 5">F601</strain>
    </source>
</reference>
<dbReference type="SUPFAM" id="SSF55729">
    <property type="entry name" value="Acyl-CoA N-acyltransferases (Nat)"/>
    <property type="match status" value="2"/>
</dbReference>
<feature type="domain" description="N-acetyltransferase" evidence="3">
    <location>
        <begin position="3"/>
        <end position="149"/>
    </location>
</feature>
<evidence type="ECO:0000313" key="5">
    <source>
        <dbReference type="Proteomes" id="UP000190539"/>
    </source>
</evidence>
<organism evidence="4 5">
    <name type="scientific">Streptomyces tsukubensis</name>
    <dbReference type="NCBI Taxonomy" id="83656"/>
    <lineage>
        <taxon>Bacteria</taxon>
        <taxon>Bacillati</taxon>
        <taxon>Actinomycetota</taxon>
        <taxon>Actinomycetes</taxon>
        <taxon>Kitasatosporales</taxon>
        <taxon>Streptomycetaceae</taxon>
        <taxon>Streptomyces</taxon>
    </lineage>
</organism>
<dbReference type="GO" id="GO:0016747">
    <property type="term" value="F:acyltransferase activity, transferring groups other than amino-acyl groups"/>
    <property type="evidence" value="ECO:0007669"/>
    <property type="project" value="InterPro"/>
</dbReference>
<keyword evidence="2" id="KW-0012">Acyltransferase</keyword>
<name>A0A1V4AEE3_9ACTN</name>
<sequence length="308" mass="33235">MTLTIRDLDPDSPEDVAGTVDVLRAAIPFMVTTAEVISWSLRNAAPAQRYRLLTAVEDGRVIGRAQTGLSHDSPKPGAAFCNVYVHPDHRGRGAGSLLVRAAEDHLREVGGTSVYSWVLDEPAYRSFAGRAGYRPLRSAHFLRLDLTAGLPPLTEPPSGVELRTAADFAADPRAVFALDAEVSADEPSDVGAELDDYEDWLEHIWGHPLLDREVTTIAVAGGRPVAFSAAYTDGVSQYSSAMTGTARDHRGRGLAKLVKNTALHRAREAGLTEAFTGNDAENGPMLAINKWFGYEVAATEVHHLRELG</sequence>
<evidence type="ECO:0000259" key="3">
    <source>
        <dbReference type="PROSITE" id="PS51186"/>
    </source>
</evidence>